<accession>A0A6I9W4N1</accession>
<dbReference type="Gene3D" id="1.10.10.60">
    <property type="entry name" value="Homeodomain-like"/>
    <property type="match status" value="1"/>
</dbReference>
<evidence type="ECO:0000313" key="10">
    <source>
        <dbReference type="Proteomes" id="UP000504615"/>
    </source>
</evidence>
<evidence type="ECO:0000256" key="1">
    <source>
        <dbReference type="ARBA" id="ARBA00004123"/>
    </source>
</evidence>
<feature type="compositionally biased region" description="Low complexity" evidence="8">
    <location>
        <begin position="394"/>
        <end position="403"/>
    </location>
</feature>
<comment type="subcellular location">
    <subcellularLocation>
        <location evidence="1 6 7">Nucleus</location>
    </subcellularLocation>
</comment>
<evidence type="ECO:0000256" key="4">
    <source>
        <dbReference type="ARBA" id="ARBA00023242"/>
    </source>
</evidence>
<dbReference type="SMART" id="SM00389">
    <property type="entry name" value="HOX"/>
    <property type="match status" value="1"/>
</dbReference>
<feature type="compositionally biased region" description="Polar residues" evidence="8">
    <location>
        <begin position="141"/>
        <end position="154"/>
    </location>
</feature>
<evidence type="ECO:0000259" key="9">
    <source>
        <dbReference type="PROSITE" id="PS50071"/>
    </source>
</evidence>
<feature type="compositionally biased region" description="Basic residues" evidence="8">
    <location>
        <begin position="378"/>
        <end position="387"/>
    </location>
</feature>
<keyword evidence="2 6" id="KW-0238">DNA-binding</keyword>
<evidence type="ECO:0000313" key="11">
    <source>
        <dbReference type="RefSeq" id="XP_011635019.1"/>
    </source>
</evidence>
<dbReference type="OrthoDB" id="6159439at2759"/>
<dbReference type="KEGG" id="pbar:105425790"/>
<reference evidence="11" key="1">
    <citation type="submission" date="2025-08" db="UniProtKB">
        <authorList>
            <consortium name="RefSeq"/>
        </authorList>
    </citation>
    <scope>IDENTIFICATION</scope>
</reference>
<feature type="domain" description="Homeobox" evidence="9">
    <location>
        <begin position="259"/>
        <end position="319"/>
    </location>
</feature>
<dbReference type="InterPro" id="IPR017970">
    <property type="entry name" value="Homeobox_CS"/>
</dbReference>
<dbReference type="GO" id="GO:0051960">
    <property type="term" value="P:regulation of nervous system development"/>
    <property type="evidence" value="ECO:0007669"/>
    <property type="project" value="TreeGrafter"/>
</dbReference>
<name>A0A6I9W4N1_9HYME</name>
<feature type="region of interest" description="Disordered" evidence="8">
    <location>
        <begin position="1"/>
        <end position="74"/>
    </location>
</feature>
<dbReference type="FunFam" id="1.10.10.60:FF:000360">
    <property type="entry name" value="Gastrulation brain homeobox"/>
    <property type="match status" value="1"/>
</dbReference>
<sequence>MDVSVEETELDVGSASDELESSAAEAKLARRPTPRPFTIESLIGSAREDHDTGSGGIARDDRTNGSEEEEHRDREYQLYQRHYLATAAASTLPSGFGVPLGLYNAWLPMRMYGGSGASGVPMLPPQHPSAGYPAHPELHQSRLSQPTTPLSSHPQGYYPLDGCRRTANQRAPSSFTDSEDEDGSVGSPASPAHDLSKSRHGSENGRASADSDEEAGAAGSGENHDASDGVVSGVGNTASSPNRPLENGQNSSTSGAGGNKARRRRTAFTSEQLLELEREFHAKKYLSLTERSHIAHALKLSEVQVKIWFQNRRAKWKRVKAGLSGGGVGVGSAAATMTPSGASGRHNGATGQHTSGTRIVVPIPVHVSRLAVRSHHHHLEKCARAPRARPTPPSSDGGSSGAASSILGDTLGLVNSSVNLTGQVQPPLGAGMGVEIGVGGGLRAFAVPAHRAGLGSSGR</sequence>
<dbReference type="GO" id="GO:0005634">
    <property type="term" value="C:nucleus"/>
    <property type="evidence" value="ECO:0007669"/>
    <property type="project" value="UniProtKB-SubCell"/>
</dbReference>
<dbReference type="SUPFAM" id="SSF46689">
    <property type="entry name" value="Homeodomain-like"/>
    <property type="match status" value="1"/>
</dbReference>
<keyword evidence="10" id="KW-1185">Reference proteome</keyword>
<gene>
    <name evidence="11" type="primary">LOC105425790</name>
</gene>
<dbReference type="PANTHER" id="PTHR24334:SF0">
    <property type="entry name" value="HOMEOBOX PROTEIN UNPLUGGED"/>
    <property type="match status" value="1"/>
</dbReference>
<dbReference type="InterPro" id="IPR020479">
    <property type="entry name" value="HD_metazoa"/>
</dbReference>
<dbReference type="Pfam" id="PF00046">
    <property type="entry name" value="Homeodomain"/>
    <property type="match status" value="1"/>
</dbReference>
<dbReference type="CTD" id="35942"/>
<dbReference type="PROSITE" id="PS00027">
    <property type="entry name" value="HOMEOBOX_1"/>
    <property type="match status" value="1"/>
</dbReference>
<keyword evidence="4 6" id="KW-0539">Nucleus</keyword>
<dbReference type="InterPro" id="IPR042982">
    <property type="entry name" value="GBX-1/2"/>
</dbReference>
<dbReference type="InterPro" id="IPR009057">
    <property type="entry name" value="Homeodomain-like_sf"/>
</dbReference>
<dbReference type="CDD" id="cd00086">
    <property type="entry name" value="homeodomain"/>
    <property type="match status" value="1"/>
</dbReference>
<feature type="DNA-binding region" description="Homeobox" evidence="6">
    <location>
        <begin position="261"/>
        <end position="320"/>
    </location>
</feature>
<dbReference type="InterPro" id="IPR001356">
    <property type="entry name" value="HD"/>
</dbReference>
<dbReference type="PANTHER" id="PTHR24334">
    <property type="entry name" value="HOMEOBOX PROTEIN GBX"/>
    <property type="match status" value="1"/>
</dbReference>
<dbReference type="GeneID" id="105425790"/>
<feature type="compositionally biased region" description="Acidic residues" evidence="8">
    <location>
        <begin position="1"/>
        <end position="10"/>
    </location>
</feature>
<dbReference type="RefSeq" id="XP_011635019.1">
    <property type="nucleotide sequence ID" value="XM_011636717.2"/>
</dbReference>
<dbReference type="GO" id="GO:0000981">
    <property type="term" value="F:DNA-binding transcription factor activity, RNA polymerase II-specific"/>
    <property type="evidence" value="ECO:0007669"/>
    <property type="project" value="InterPro"/>
</dbReference>
<protein>
    <recommendedName>
        <fullName evidence="5">Homeobox protein unplugged</fullName>
    </recommendedName>
</protein>
<evidence type="ECO:0000256" key="5">
    <source>
        <dbReference type="ARBA" id="ARBA00068822"/>
    </source>
</evidence>
<evidence type="ECO:0000256" key="7">
    <source>
        <dbReference type="RuleBase" id="RU000682"/>
    </source>
</evidence>
<dbReference type="PRINTS" id="PR00024">
    <property type="entry name" value="HOMEOBOX"/>
</dbReference>
<feature type="compositionally biased region" description="Polar residues" evidence="8">
    <location>
        <begin position="234"/>
        <end position="254"/>
    </location>
</feature>
<dbReference type="AlphaFoldDB" id="A0A6I9W4N1"/>
<feature type="compositionally biased region" description="Basic and acidic residues" evidence="8">
    <location>
        <begin position="194"/>
        <end position="203"/>
    </location>
</feature>
<feature type="compositionally biased region" description="Basic and acidic residues" evidence="8">
    <location>
        <begin position="46"/>
        <end position="74"/>
    </location>
</feature>
<keyword evidence="3 6" id="KW-0371">Homeobox</keyword>
<feature type="compositionally biased region" description="Polar residues" evidence="8">
    <location>
        <begin position="166"/>
        <end position="176"/>
    </location>
</feature>
<evidence type="ECO:0000256" key="8">
    <source>
        <dbReference type="SAM" id="MobiDB-lite"/>
    </source>
</evidence>
<dbReference type="PROSITE" id="PS50071">
    <property type="entry name" value="HOMEOBOX_2"/>
    <property type="match status" value="1"/>
</dbReference>
<proteinExistence type="predicted"/>
<evidence type="ECO:0000256" key="6">
    <source>
        <dbReference type="PROSITE-ProRule" id="PRU00108"/>
    </source>
</evidence>
<evidence type="ECO:0000256" key="2">
    <source>
        <dbReference type="ARBA" id="ARBA00023125"/>
    </source>
</evidence>
<feature type="region of interest" description="Disordered" evidence="8">
    <location>
        <begin position="378"/>
        <end position="403"/>
    </location>
</feature>
<evidence type="ECO:0000256" key="3">
    <source>
        <dbReference type="ARBA" id="ARBA00023155"/>
    </source>
</evidence>
<organism evidence="10 11">
    <name type="scientific">Pogonomyrmex barbatus</name>
    <name type="common">red harvester ant</name>
    <dbReference type="NCBI Taxonomy" id="144034"/>
    <lineage>
        <taxon>Eukaryota</taxon>
        <taxon>Metazoa</taxon>
        <taxon>Ecdysozoa</taxon>
        <taxon>Arthropoda</taxon>
        <taxon>Hexapoda</taxon>
        <taxon>Insecta</taxon>
        <taxon>Pterygota</taxon>
        <taxon>Neoptera</taxon>
        <taxon>Endopterygota</taxon>
        <taxon>Hymenoptera</taxon>
        <taxon>Apocrita</taxon>
        <taxon>Aculeata</taxon>
        <taxon>Formicoidea</taxon>
        <taxon>Formicidae</taxon>
        <taxon>Myrmicinae</taxon>
        <taxon>Pogonomyrmex</taxon>
    </lineage>
</organism>
<feature type="region of interest" description="Disordered" evidence="8">
    <location>
        <begin position="122"/>
        <end position="265"/>
    </location>
</feature>
<dbReference type="Proteomes" id="UP000504615">
    <property type="component" value="Unplaced"/>
</dbReference>
<dbReference type="GO" id="GO:0000977">
    <property type="term" value="F:RNA polymerase II transcription regulatory region sequence-specific DNA binding"/>
    <property type="evidence" value="ECO:0007669"/>
    <property type="project" value="TreeGrafter"/>
</dbReference>